<evidence type="ECO:0000256" key="15">
    <source>
        <dbReference type="PIRSR" id="PIRSR001400-3"/>
    </source>
</evidence>
<feature type="binding site" evidence="14">
    <location>
        <position position="313"/>
    </location>
    <ligand>
        <name>substrate</name>
    </ligand>
</feature>
<keyword evidence="19" id="KW-1185">Reference proteome</keyword>
<reference evidence="18" key="1">
    <citation type="journal article" date="2014" name="Int. J. Syst. Evol. Microbiol.">
        <title>Complete genome sequence of Corynebacterium casei LMG S-19264T (=DSM 44701T), isolated from a smear-ripened cheese.</title>
        <authorList>
            <consortium name="US DOE Joint Genome Institute (JGI-PGF)"/>
            <person name="Walter F."/>
            <person name="Albersmeier A."/>
            <person name="Kalinowski J."/>
            <person name="Ruckert C."/>
        </authorList>
    </citation>
    <scope>NUCLEOTIDE SEQUENCE</scope>
    <source>
        <strain evidence="18">CGMCC 1.15322</strain>
    </source>
</reference>
<feature type="binding site" evidence="12 15">
    <location>
        <position position="242"/>
    </location>
    <ligand>
        <name>Mg(2+)</name>
        <dbReference type="ChEBI" id="CHEBI:18420"/>
    </ligand>
</feature>
<gene>
    <name evidence="12 18" type="primary">eno</name>
    <name evidence="18" type="ORF">GCM10011496_28060</name>
</gene>
<feature type="active site" description="Proton donor" evidence="12 13">
    <location>
        <position position="205"/>
    </location>
</feature>
<accession>A0A916SL72</accession>
<dbReference type="GO" id="GO:0005576">
    <property type="term" value="C:extracellular region"/>
    <property type="evidence" value="ECO:0007669"/>
    <property type="project" value="UniProtKB-SubCell"/>
</dbReference>
<dbReference type="CDD" id="cd03313">
    <property type="entry name" value="enolase"/>
    <property type="match status" value="1"/>
</dbReference>
<dbReference type="SUPFAM" id="SSF54826">
    <property type="entry name" value="Enolase N-terminal domain-like"/>
    <property type="match status" value="1"/>
</dbReference>
<dbReference type="PRINTS" id="PR00148">
    <property type="entry name" value="ENOLASE"/>
</dbReference>
<organism evidence="18 19">
    <name type="scientific">Polaromonas eurypsychrophila</name>
    <dbReference type="NCBI Taxonomy" id="1614635"/>
    <lineage>
        <taxon>Bacteria</taxon>
        <taxon>Pseudomonadati</taxon>
        <taxon>Pseudomonadota</taxon>
        <taxon>Betaproteobacteria</taxon>
        <taxon>Burkholderiales</taxon>
        <taxon>Comamonadaceae</taxon>
        <taxon>Polaromonas</taxon>
    </lineage>
</organism>
<dbReference type="GO" id="GO:0006096">
    <property type="term" value="P:glycolytic process"/>
    <property type="evidence" value="ECO:0007669"/>
    <property type="project" value="UniProtKB-UniRule"/>
</dbReference>
<feature type="binding site" evidence="14">
    <location>
        <position position="286"/>
    </location>
    <ligand>
        <name>substrate</name>
    </ligand>
</feature>
<evidence type="ECO:0000313" key="18">
    <source>
        <dbReference type="EMBL" id="GGB05483.1"/>
    </source>
</evidence>
<dbReference type="Proteomes" id="UP000620596">
    <property type="component" value="Unassembled WGS sequence"/>
</dbReference>
<evidence type="ECO:0000313" key="19">
    <source>
        <dbReference type="Proteomes" id="UP000620596"/>
    </source>
</evidence>
<name>A0A916SL72_9BURK</name>
<comment type="cofactor">
    <cofactor evidence="15">
        <name>Mg(2+)</name>
        <dbReference type="ChEBI" id="CHEBI:18420"/>
    </cofactor>
    <text evidence="15">Mg(2+) is required for catalysis and for stabilizing the dimer.</text>
</comment>
<comment type="cofactor">
    <cofactor evidence="12">
        <name>Mg(2+)</name>
        <dbReference type="ChEBI" id="CHEBI:18420"/>
    </cofactor>
    <text evidence="12">Binds a second Mg(2+) ion via substrate during catalysis.</text>
</comment>
<evidence type="ECO:0000256" key="14">
    <source>
        <dbReference type="PIRSR" id="PIRSR001400-2"/>
    </source>
</evidence>
<feature type="domain" description="Enolase C-terminal TIM barrel" evidence="16">
    <location>
        <begin position="139"/>
        <end position="426"/>
    </location>
</feature>
<dbReference type="SFLD" id="SFLDF00002">
    <property type="entry name" value="enolase"/>
    <property type="match status" value="1"/>
</dbReference>
<dbReference type="PIRSF" id="PIRSF001400">
    <property type="entry name" value="Enolase"/>
    <property type="match status" value="1"/>
</dbReference>
<dbReference type="RefSeq" id="WP_188709139.1">
    <property type="nucleotide sequence ID" value="NZ_BMIG01000010.1"/>
</dbReference>
<comment type="subcellular location">
    <subcellularLocation>
        <location evidence="12">Cytoplasm</location>
    </subcellularLocation>
    <subcellularLocation>
        <location evidence="12">Secreted</location>
    </subcellularLocation>
    <subcellularLocation>
        <location evidence="12">Cell surface</location>
    </subcellularLocation>
    <text evidence="12">Fractions of enolase are present in both the cytoplasm and on the cell surface.</text>
</comment>
<dbReference type="InterPro" id="IPR000941">
    <property type="entry name" value="Enolase"/>
</dbReference>
<dbReference type="EC" id="4.2.1.11" evidence="3 12"/>
<feature type="binding site" evidence="12 15">
    <location>
        <position position="286"/>
    </location>
    <ligand>
        <name>Mg(2+)</name>
        <dbReference type="ChEBI" id="CHEBI:18420"/>
    </ligand>
</feature>
<sequence length="428" mass="45980">MSAIVDIVGREILDSRGNPTVECDVLLESGVMGRAAVPSGASTGSREAIELRDGDAGRYLGKGVLKAVEYINTEISEAVLGLDASEQAFLDRTLIDLDGTENKARLGANAMLAVSMAVARAAAEEAGLPLYRYFGGMGAMQMPVPMMNVINGGAHANNSLDLQEFMIVPVGAPSFREALRWGAEVFHALKKILHDRGISTAVGDEGGFAPSVESHEAAIALILEAIDKAGYTAGEQIALALDCAASEFYKDGEYVLEGEGGLRLNAQQWTDMLATWCDKYPIISIEDGMHEGDWDGWKILTERLGKKVQLVGDDLFVTNTKILKEGIDKNIANSILIKINQIGTLTETFAAIEMAKRAGYTAVISHRSGETEDNTIADIAVGTNAGQIKTGSLSRSDRMAKYNQLLRIEEDLGDIATYPGRAAFYNLR</sequence>
<comment type="catalytic activity">
    <reaction evidence="12">
        <text>(2R)-2-phosphoglycerate = phosphoenolpyruvate + H2O</text>
        <dbReference type="Rhea" id="RHEA:10164"/>
        <dbReference type="ChEBI" id="CHEBI:15377"/>
        <dbReference type="ChEBI" id="CHEBI:58289"/>
        <dbReference type="ChEBI" id="CHEBI:58702"/>
        <dbReference type="EC" id="4.2.1.11"/>
    </reaction>
</comment>
<dbReference type="HAMAP" id="MF_00318">
    <property type="entry name" value="Enolase"/>
    <property type="match status" value="1"/>
</dbReference>
<dbReference type="FunFam" id="3.20.20.120:FF:000001">
    <property type="entry name" value="Enolase"/>
    <property type="match status" value="1"/>
</dbReference>
<feature type="binding site" evidence="12">
    <location>
        <position position="368"/>
    </location>
    <ligand>
        <name>(2R)-2-phosphoglycerate</name>
        <dbReference type="ChEBI" id="CHEBI:58289"/>
    </ligand>
</feature>
<dbReference type="EMBL" id="BMIG01000010">
    <property type="protein sequence ID" value="GGB05483.1"/>
    <property type="molecule type" value="Genomic_DNA"/>
</dbReference>
<dbReference type="InterPro" id="IPR020810">
    <property type="entry name" value="Enolase_C"/>
</dbReference>
<feature type="binding site" evidence="14">
    <location>
        <position position="389"/>
    </location>
    <ligand>
        <name>substrate</name>
    </ligand>
</feature>
<dbReference type="SUPFAM" id="SSF51604">
    <property type="entry name" value="Enolase C-terminal domain-like"/>
    <property type="match status" value="1"/>
</dbReference>
<evidence type="ECO:0000256" key="8">
    <source>
        <dbReference type="ARBA" id="ARBA00022842"/>
    </source>
</evidence>
<keyword evidence="10 12" id="KW-0456">Lyase</keyword>
<comment type="similarity">
    <text evidence="2 12">Belongs to the enolase family.</text>
</comment>
<proteinExistence type="inferred from homology"/>
<dbReference type="Pfam" id="PF03952">
    <property type="entry name" value="Enolase_N"/>
    <property type="match status" value="1"/>
</dbReference>
<dbReference type="Gene3D" id="3.20.20.120">
    <property type="entry name" value="Enolase-like C-terminal domain"/>
    <property type="match status" value="1"/>
</dbReference>
<dbReference type="PANTHER" id="PTHR11902">
    <property type="entry name" value="ENOLASE"/>
    <property type="match status" value="1"/>
</dbReference>
<feature type="binding site" evidence="12">
    <location>
        <position position="389"/>
    </location>
    <ligand>
        <name>(2R)-2-phosphoglycerate</name>
        <dbReference type="ChEBI" id="CHEBI:58289"/>
    </ligand>
</feature>
<evidence type="ECO:0000256" key="7">
    <source>
        <dbReference type="ARBA" id="ARBA00022723"/>
    </source>
</evidence>
<comment type="caution">
    <text evidence="18">The sequence shown here is derived from an EMBL/GenBank/DDBJ whole genome shotgun (WGS) entry which is preliminary data.</text>
</comment>
<dbReference type="SMART" id="SM01192">
    <property type="entry name" value="Enolase_C"/>
    <property type="match status" value="1"/>
</dbReference>
<dbReference type="GO" id="GO:0000015">
    <property type="term" value="C:phosphopyruvate hydratase complex"/>
    <property type="evidence" value="ECO:0007669"/>
    <property type="project" value="InterPro"/>
</dbReference>
<dbReference type="GO" id="GO:0009986">
    <property type="term" value="C:cell surface"/>
    <property type="evidence" value="ECO:0007669"/>
    <property type="project" value="UniProtKB-SubCell"/>
</dbReference>
<evidence type="ECO:0000259" key="16">
    <source>
        <dbReference type="SMART" id="SM01192"/>
    </source>
</evidence>
<evidence type="ECO:0000256" key="13">
    <source>
        <dbReference type="PIRSR" id="PIRSR001400-1"/>
    </source>
</evidence>
<dbReference type="SFLD" id="SFLDS00001">
    <property type="entry name" value="Enolase"/>
    <property type="match status" value="1"/>
</dbReference>
<dbReference type="InterPro" id="IPR020809">
    <property type="entry name" value="Enolase_CS"/>
</dbReference>
<evidence type="ECO:0000256" key="2">
    <source>
        <dbReference type="ARBA" id="ARBA00009604"/>
    </source>
</evidence>
<dbReference type="SFLD" id="SFLDG00178">
    <property type="entry name" value="enolase"/>
    <property type="match status" value="1"/>
</dbReference>
<dbReference type="SMART" id="SM01193">
    <property type="entry name" value="Enolase_N"/>
    <property type="match status" value="1"/>
</dbReference>
<feature type="binding site" evidence="12">
    <location>
        <position position="163"/>
    </location>
    <ligand>
        <name>(2R)-2-phosphoglycerate</name>
        <dbReference type="ChEBI" id="CHEBI:58289"/>
    </ligand>
</feature>
<dbReference type="FunFam" id="3.30.390.10:FF:000001">
    <property type="entry name" value="Enolase"/>
    <property type="match status" value="1"/>
</dbReference>
<dbReference type="Pfam" id="PF00113">
    <property type="entry name" value="Enolase_C"/>
    <property type="match status" value="1"/>
</dbReference>
<evidence type="ECO:0000256" key="1">
    <source>
        <dbReference type="ARBA" id="ARBA00005031"/>
    </source>
</evidence>
<evidence type="ECO:0000256" key="12">
    <source>
        <dbReference type="HAMAP-Rule" id="MF_00318"/>
    </source>
</evidence>
<comment type="pathway">
    <text evidence="1 12">Carbohydrate degradation; glycolysis; pyruvate from D-glyceraldehyde 3-phosphate: step 4/5.</text>
</comment>
<dbReference type="InterPro" id="IPR020811">
    <property type="entry name" value="Enolase_N"/>
</dbReference>
<evidence type="ECO:0000256" key="9">
    <source>
        <dbReference type="ARBA" id="ARBA00023152"/>
    </source>
</evidence>
<evidence type="ECO:0000259" key="17">
    <source>
        <dbReference type="SMART" id="SM01193"/>
    </source>
</evidence>
<feature type="binding site" evidence="14">
    <location>
        <begin position="365"/>
        <end position="368"/>
    </location>
    <ligand>
        <name>substrate</name>
    </ligand>
</feature>
<reference evidence="18" key="2">
    <citation type="submission" date="2020-09" db="EMBL/GenBank/DDBJ databases">
        <authorList>
            <person name="Sun Q."/>
            <person name="Zhou Y."/>
        </authorList>
    </citation>
    <scope>NUCLEOTIDE SEQUENCE</scope>
    <source>
        <strain evidence="18">CGMCC 1.15322</strain>
    </source>
</reference>
<dbReference type="AlphaFoldDB" id="A0A916SL72"/>
<evidence type="ECO:0000256" key="10">
    <source>
        <dbReference type="ARBA" id="ARBA00023239"/>
    </source>
</evidence>
<feature type="active site" description="Proton acceptor" evidence="12 13">
    <location>
        <position position="338"/>
    </location>
</feature>
<comment type="function">
    <text evidence="11 12">Catalyzes the reversible conversion of 2-phosphoglycerate (2-PG) into phosphoenolpyruvate (PEP). It is essential for the degradation of carbohydrates via glycolysis.</text>
</comment>
<dbReference type="InterPro" id="IPR029017">
    <property type="entry name" value="Enolase-like_N"/>
</dbReference>
<feature type="binding site" evidence="12">
    <location>
        <position position="338"/>
    </location>
    <ligand>
        <name>(2R)-2-phosphoglycerate</name>
        <dbReference type="ChEBI" id="CHEBI:58289"/>
    </ligand>
</feature>
<feature type="binding site" evidence="14">
    <location>
        <position position="155"/>
    </location>
    <ligand>
        <name>substrate</name>
    </ligand>
</feature>
<evidence type="ECO:0000256" key="11">
    <source>
        <dbReference type="ARBA" id="ARBA00045763"/>
    </source>
</evidence>
<keyword evidence="8 12" id="KW-0460">Magnesium</keyword>
<keyword evidence="6 12" id="KW-0964">Secreted</keyword>
<keyword evidence="9 12" id="KW-0324">Glycolysis</keyword>
<evidence type="ECO:0000256" key="5">
    <source>
        <dbReference type="ARBA" id="ARBA00022490"/>
    </source>
</evidence>
<feature type="binding site" evidence="14">
    <location>
        <position position="164"/>
    </location>
    <ligand>
        <name>substrate</name>
    </ligand>
</feature>
<dbReference type="GO" id="GO:0000287">
    <property type="term" value="F:magnesium ion binding"/>
    <property type="evidence" value="ECO:0007669"/>
    <property type="project" value="UniProtKB-UniRule"/>
</dbReference>
<dbReference type="InterPro" id="IPR036849">
    <property type="entry name" value="Enolase-like_C_sf"/>
</dbReference>
<feature type="domain" description="Enolase N-terminal" evidence="17">
    <location>
        <begin position="4"/>
        <end position="134"/>
    </location>
</feature>
<feature type="binding site" evidence="12 15">
    <location>
        <position position="313"/>
    </location>
    <ligand>
        <name>Mg(2+)</name>
        <dbReference type="ChEBI" id="CHEBI:18420"/>
    </ligand>
</feature>
<dbReference type="PANTHER" id="PTHR11902:SF1">
    <property type="entry name" value="ENOLASE"/>
    <property type="match status" value="1"/>
</dbReference>
<keyword evidence="7 12" id="KW-0479">Metal-binding</keyword>
<dbReference type="PROSITE" id="PS00164">
    <property type="entry name" value="ENOLASE"/>
    <property type="match status" value="1"/>
</dbReference>
<keyword evidence="5 12" id="KW-0963">Cytoplasm</keyword>
<protein>
    <recommendedName>
        <fullName evidence="4 12">Enolase</fullName>
        <ecNumber evidence="3 12">4.2.1.11</ecNumber>
    </recommendedName>
    <alternativeName>
        <fullName evidence="12">2-phospho-D-glycerate hydro-lyase</fullName>
    </alternativeName>
    <alternativeName>
        <fullName evidence="12">2-phosphoglycerate dehydratase</fullName>
    </alternativeName>
</protein>
<evidence type="ECO:0000256" key="6">
    <source>
        <dbReference type="ARBA" id="ARBA00022525"/>
    </source>
</evidence>
<dbReference type="NCBIfam" id="TIGR01060">
    <property type="entry name" value="eno"/>
    <property type="match status" value="1"/>
</dbReference>
<evidence type="ECO:0000256" key="4">
    <source>
        <dbReference type="ARBA" id="ARBA00017068"/>
    </source>
</evidence>
<evidence type="ECO:0000256" key="3">
    <source>
        <dbReference type="ARBA" id="ARBA00012058"/>
    </source>
</evidence>
<dbReference type="GO" id="GO:0004634">
    <property type="term" value="F:phosphopyruvate hydratase activity"/>
    <property type="evidence" value="ECO:0007669"/>
    <property type="project" value="UniProtKB-UniRule"/>
</dbReference>
<dbReference type="Gene3D" id="3.30.390.10">
    <property type="entry name" value="Enolase-like, N-terminal domain"/>
    <property type="match status" value="1"/>
</dbReference>
<feature type="binding site" evidence="12">
    <location>
        <position position="367"/>
    </location>
    <ligand>
        <name>(2R)-2-phosphoglycerate</name>
        <dbReference type="ChEBI" id="CHEBI:58289"/>
    </ligand>
</feature>